<keyword evidence="2" id="KW-0812">Transmembrane</keyword>
<feature type="transmembrane region" description="Helical" evidence="2">
    <location>
        <begin position="384"/>
        <end position="404"/>
    </location>
</feature>
<name>I1D534_9PSEU</name>
<proteinExistence type="predicted"/>
<dbReference type="STRING" id="928724.SacglDRAFT_03193"/>
<evidence type="ECO:0000313" key="3">
    <source>
        <dbReference type="EMBL" id="EIF00059.1"/>
    </source>
</evidence>
<feature type="transmembrane region" description="Helical" evidence="2">
    <location>
        <begin position="359"/>
        <end position="377"/>
    </location>
</feature>
<dbReference type="OrthoDB" id="3946755at2"/>
<feature type="transmembrane region" description="Helical" evidence="2">
    <location>
        <begin position="150"/>
        <end position="173"/>
    </location>
</feature>
<dbReference type="RefSeq" id="WP_005465778.1">
    <property type="nucleotide sequence ID" value="NZ_CM001484.1"/>
</dbReference>
<dbReference type="AlphaFoldDB" id="I1D534"/>
<feature type="region of interest" description="Disordered" evidence="1">
    <location>
        <begin position="1"/>
        <end position="28"/>
    </location>
</feature>
<feature type="compositionally biased region" description="Low complexity" evidence="1">
    <location>
        <begin position="594"/>
        <end position="604"/>
    </location>
</feature>
<feature type="transmembrane region" description="Helical" evidence="2">
    <location>
        <begin position="224"/>
        <end position="239"/>
    </location>
</feature>
<evidence type="ECO:0000256" key="2">
    <source>
        <dbReference type="SAM" id="Phobius"/>
    </source>
</evidence>
<feature type="region of interest" description="Disordered" evidence="1">
    <location>
        <begin position="562"/>
        <end position="604"/>
    </location>
</feature>
<feature type="transmembrane region" description="Helical" evidence="2">
    <location>
        <begin position="123"/>
        <end position="143"/>
    </location>
</feature>
<keyword evidence="2" id="KW-0472">Membrane</keyword>
<dbReference type="eggNOG" id="COG1807">
    <property type="taxonomic scope" value="Bacteria"/>
</dbReference>
<feature type="transmembrane region" description="Helical" evidence="2">
    <location>
        <begin position="300"/>
        <end position="321"/>
    </location>
</feature>
<dbReference type="EMBL" id="CM001484">
    <property type="protein sequence ID" value="EIF00059.1"/>
    <property type="molecule type" value="Genomic_DNA"/>
</dbReference>
<feature type="transmembrane region" description="Helical" evidence="2">
    <location>
        <begin position="328"/>
        <end position="347"/>
    </location>
</feature>
<gene>
    <name evidence="3" type="ORF">SacglDRAFT_03193</name>
</gene>
<sequence>MTLASVGDVRTVHDSRPGDGAASASRPKRVRRARFAPIASVSAGTALIGFHASLYGNWLIDDAAITFAYARSFAEGLGPVVQPGAPPVEGYSNPTWLLLLVLGKFVGLFDSGALFGIPDYVLFPKALALLCCAGVLTLSYMAARRVFPRLAWVVPLAAGAALAAIPSFVIWTFSGLENPLYALLLVGQAVLLFRAVLDDRLLTTKVALTAGALAALAALTRPEGLIYAGTYPLVLLMRLRRATFATSVRRCVESTLAFAVPVGAYFGWRYATFGQWLSMPSVAKAQDLPTLVDMTRPGELVSYLGALAVLFLAGVIGLALAKASWWRPGLLAVLTPLGLAVIAYAVLEPDWMEQYRFATPVWVLGTLAATLATVEVLRSVSVRARAWLATGLVAALLPTGAAFAEASEEFRADPNISACYVADRFGRVFNGYADILGLEHASLLIPDLGGSAMTSRLELIDMAGLTHAKFAEMARAGDRKAQAEYVYEVAKPTFIHVREPWSSGTSIGWDPRLERDYYPLHYDIYQGEPHGDWVRKSAVPTPELLAELRDYARRSAGWVEERAGASPLRDCGPTMQRGQTGLSEPFPGDDRSPEPAGRPEAAAR</sequence>
<organism evidence="3 4">
    <name type="scientific">Saccharomonospora glauca K62</name>
    <dbReference type="NCBI Taxonomy" id="928724"/>
    <lineage>
        <taxon>Bacteria</taxon>
        <taxon>Bacillati</taxon>
        <taxon>Actinomycetota</taxon>
        <taxon>Actinomycetes</taxon>
        <taxon>Pseudonocardiales</taxon>
        <taxon>Pseudonocardiaceae</taxon>
        <taxon>Saccharomonospora</taxon>
    </lineage>
</organism>
<reference evidence="4" key="2">
    <citation type="submission" date="2012-01" db="EMBL/GenBank/DDBJ databases">
        <title>Noncontiguous Finished sequence of chromosome of Saccharomonospora glauca K62.</title>
        <authorList>
            <consortium name="US DOE Joint Genome Institute"/>
            <person name="Lucas S."/>
            <person name="Han J."/>
            <person name="Lapidus A."/>
            <person name="Cheng J.-F."/>
            <person name="Goodwin L."/>
            <person name="Pitluck S."/>
            <person name="Peters L."/>
            <person name="Mikhailova N."/>
            <person name="Held B."/>
            <person name="Detter J.C."/>
            <person name="Han C."/>
            <person name="Tapia R."/>
            <person name="Land M."/>
            <person name="Hauser L."/>
            <person name="Kyrpides N."/>
            <person name="Ivanova N."/>
            <person name="Pagani I."/>
            <person name="Brambilla E.-M."/>
            <person name="Klenk H.-P."/>
            <person name="Woyke T."/>
        </authorList>
    </citation>
    <scope>NUCLEOTIDE SEQUENCE [LARGE SCALE GENOMIC DNA]</scope>
    <source>
        <strain evidence="4">K62</strain>
    </source>
</reference>
<feature type="transmembrane region" description="Helical" evidence="2">
    <location>
        <begin position="251"/>
        <end position="271"/>
    </location>
</feature>
<keyword evidence="4" id="KW-1185">Reference proteome</keyword>
<evidence type="ECO:0008006" key="5">
    <source>
        <dbReference type="Google" id="ProtNLM"/>
    </source>
</evidence>
<reference evidence="3 4" key="1">
    <citation type="submission" date="2011-09" db="EMBL/GenBank/DDBJ databases">
        <authorList>
            <consortium name="US DOE Joint Genome Institute (JGI-PGF)"/>
            <person name="Lucas S."/>
            <person name="Han J."/>
            <person name="Lapidus A."/>
            <person name="Cheng J.-F."/>
            <person name="Goodwin L."/>
            <person name="Pitluck S."/>
            <person name="Peters L."/>
            <person name="Land M.L."/>
            <person name="Hauser L."/>
            <person name="Brambilla E."/>
            <person name="Klenk H.-P."/>
            <person name="Woyke T.J."/>
        </authorList>
    </citation>
    <scope>NUCLEOTIDE SEQUENCE [LARGE SCALE GENOMIC DNA]</scope>
    <source>
        <strain evidence="3 4">K62</strain>
    </source>
</reference>
<evidence type="ECO:0000256" key="1">
    <source>
        <dbReference type="SAM" id="MobiDB-lite"/>
    </source>
</evidence>
<dbReference type="HOGENOM" id="CLU_469194_0_0_11"/>
<evidence type="ECO:0000313" key="4">
    <source>
        <dbReference type="Proteomes" id="UP000005087"/>
    </source>
</evidence>
<keyword evidence="2" id="KW-1133">Transmembrane helix</keyword>
<dbReference type="Proteomes" id="UP000005087">
    <property type="component" value="Chromosome"/>
</dbReference>
<protein>
    <recommendedName>
        <fullName evidence="5">Glycosyltransferase RgtA/B/C/D-like domain-containing protein</fullName>
    </recommendedName>
</protein>
<accession>I1D534</accession>